<reference evidence="2" key="1">
    <citation type="submission" date="2020-10" db="EMBL/GenBank/DDBJ databases">
        <authorList>
            <person name="Gilroy R."/>
        </authorList>
    </citation>
    <scope>NUCLEOTIDE SEQUENCE</scope>
    <source>
        <strain evidence="2">6919</strain>
    </source>
</reference>
<dbReference type="AlphaFoldDB" id="A0A9D9ISY0"/>
<dbReference type="Pfam" id="PF11307">
    <property type="entry name" value="DUF3109"/>
    <property type="match status" value="1"/>
</dbReference>
<organism evidence="2 3">
    <name type="scientific">Candidatus Limisoma faecipullorum</name>
    <dbReference type="NCBI Taxonomy" id="2840854"/>
    <lineage>
        <taxon>Bacteria</taxon>
        <taxon>Pseudomonadati</taxon>
        <taxon>Bacteroidota</taxon>
        <taxon>Bacteroidia</taxon>
        <taxon>Bacteroidales</taxon>
        <taxon>Candidatus Limisoma</taxon>
    </lineage>
</organism>
<sequence length="194" mass="22512">MLQIGNILISFDIVERFFCCDLSKCLGECCIEGDAGAPITKEEYAKLKTILPDIWDYLLPEAQNVIKEQGVGYIDEDGDLVTSIINGKNCVFTCYGNNGMCYCAIEKAYREGKTDFYKPISCHLYPLRLTEYENFTAVNYHRWKICKAAEVLGRKEGIRIYQFLEVPLIRRFGKEWYDELCRVCEAYLKENERE</sequence>
<dbReference type="EMBL" id="JADIMC010000101">
    <property type="protein sequence ID" value="MBO8477073.1"/>
    <property type="molecule type" value="Genomic_DNA"/>
</dbReference>
<evidence type="ECO:0000256" key="1">
    <source>
        <dbReference type="ARBA" id="ARBA00093770"/>
    </source>
</evidence>
<dbReference type="Proteomes" id="UP000823598">
    <property type="component" value="Unassembled WGS sequence"/>
</dbReference>
<accession>A0A9D9ISY0</accession>
<comment type="caution">
    <text evidence="2">The sequence shown here is derived from an EMBL/GenBank/DDBJ whole genome shotgun (WGS) entry which is preliminary data.</text>
</comment>
<evidence type="ECO:0000313" key="3">
    <source>
        <dbReference type="Proteomes" id="UP000823598"/>
    </source>
</evidence>
<protein>
    <submittedName>
        <fullName evidence="2">DUF3109 family protein</fullName>
    </submittedName>
</protein>
<proteinExistence type="inferred from homology"/>
<dbReference type="InterPro" id="IPR021458">
    <property type="entry name" value="Rv0495c"/>
</dbReference>
<comment type="similarity">
    <text evidence="1">Belongs to the Rv0495c family.</text>
</comment>
<name>A0A9D9ISY0_9BACT</name>
<evidence type="ECO:0000313" key="2">
    <source>
        <dbReference type="EMBL" id="MBO8477073.1"/>
    </source>
</evidence>
<reference evidence="2" key="2">
    <citation type="journal article" date="2021" name="PeerJ">
        <title>Extensive microbial diversity within the chicken gut microbiome revealed by metagenomics and culture.</title>
        <authorList>
            <person name="Gilroy R."/>
            <person name="Ravi A."/>
            <person name="Getino M."/>
            <person name="Pursley I."/>
            <person name="Horton D.L."/>
            <person name="Alikhan N.F."/>
            <person name="Baker D."/>
            <person name="Gharbi K."/>
            <person name="Hall N."/>
            <person name="Watson M."/>
            <person name="Adriaenssens E.M."/>
            <person name="Foster-Nyarko E."/>
            <person name="Jarju S."/>
            <person name="Secka A."/>
            <person name="Antonio M."/>
            <person name="Oren A."/>
            <person name="Chaudhuri R.R."/>
            <person name="La Ragione R."/>
            <person name="Hildebrand F."/>
            <person name="Pallen M.J."/>
        </authorList>
    </citation>
    <scope>NUCLEOTIDE SEQUENCE</scope>
    <source>
        <strain evidence="2">6919</strain>
    </source>
</reference>
<gene>
    <name evidence="2" type="ORF">IAB88_08795</name>
</gene>